<dbReference type="PANTHER" id="PTHR11851">
    <property type="entry name" value="METALLOPROTEASE"/>
    <property type="match status" value="1"/>
</dbReference>
<sequence>MEGLHACAYKDQPLGRPHLCPVENVGNITADTLQQFRAAHFTADRMVVAGAGIEHEKLLELADKYFGHLTVPPATNADATGNVIPGSEASLYTGGECHQPTGATIDGLTRIAVAFELSGGWNELEGDLVPACVLQVLLGGGSSFSAGGPGKGMYSRLYREVLNRYYWVEAAEAFTSFHSESGLLGIKGACPGVKSLDLTRLFCEHMAKLAMFPVTDEELDRAKNMLKCNVLTQLESRLVLFEDIGRQILTYGKREGIGRTCERIDAVTKDDIMNIAKKALNKPPSISAVGEQQDLANVPTFDEVNGWFRGS</sequence>
<name>A0A7S2PHG5_9STRA</name>
<dbReference type="EMBL" id="HBGY01026402">
    <property type="protein sequence ID" value="CAD9599938.1"/>
    <property type="molecule type" value="Transcribed_RNA"/>
</dbReference>
<dbReference type="InterPro" id="IPR011249">
    <property type="entry name" value="Metalloenz_LuxS/M16"/>
</dbReference>
<dbReference type="PANTHER" id="PTHR11851:SF49">
    <property type="entry name" value="MITOCHONDRIAL-PROCESSING PEPTIDASE SUBUNIT ALPHA"/>
    <property type="match status" value="1"/>
</dbReference>
<comment type="function">
    <text evidence="1">Substrate recognition and binding subunit of the essential mitochondrial processing protease (MPP), which cleaves the mitochondrial sequence off newly imported precursors proteins.</text>
</comment>
<dbReference type="Gene3D" id="3.30.830.10">
    <property type="entry name" value="Metalloenzyme, LuxS/M16 peptidase-like"/>
    <property type="match status" value="2"/>
</dbReference>
<evidence type="ECO:0000256" key="2">
    <source>
        <dbReference type="ARBA" id="ARBA00007261"/>
    </source>
</evidence>
<evidence type="ECO:0000313" key="4">
    <source>
        <dbReference type="EMBL" id="CAD9599938.1"/>
    </source>
</evidence>
<gene>
    <name evidence="4" type="ORF">LDAN0321_LOCUS16336</name>
</gene>
<comment type="similarity">
    <text evidence="2">Belongs to the peptidase M16 family.</text>
</comment>
<organism evidence="4">
    <name type="scientific">Leptocylindrus danicus</name>
    <dbReference type="NCBI Taxonomy" id="163516"/>
    <lineage>
        <taxon>Eukaryota</taxon>
        <taxon>Sar</taxon>
        <taxon>Stramenopiles</taxon>
        <taxon>Ochrophyta</taxon>
        <taxon>Bacillariophyta</taxon>
        <taxon>Coscinodiscophyceae</taxon>
        <taxon>Chaetocerotophycidae</taxon>
        <taxon>Leptocylindrales</taxon>
        <taxon>Leptocylindraceae</taxon>
        <taxon>Leptocylindrus</taxon>
    </lineage>
</organism>
<dbReference type="InterPro" id="IPR050361">
    <property type="entry name" value="MPP/UQCRC_Complex"/>
</dbReference>
<dbReference type="GO" id="GO:0005739">
    <property type="term" value="C:mitochondrion"/>
    <property type="evidence" value="ECO:0007669"/>
    <property type="project" value="TreeGrafter"/>
</dbReference>
<reference evidence="4" key="1">
    <citation type="submission" date="2021-01" db="EMBL/GenBank/DDBJ databases">
        <authorList>
            <person name="Corre E."/>
            <person name="Pelletier E."/>
            <person name="Niang G."/>
            <person name="Scheremetjew M."/>
            <person name="Finn R."/>
            <person name="Kale V."/>
            <person name="Holt S."/>
            <person name="Cochrane G."/>
            <person name="Meng A."/>
            <person name="Brown T."/>
            <person name="Cohen L."/>
        </authorList>
    </citation>
    <scope>NUCLEOTIDE SEQUENCE</scope>
    <source>
        <strain evidence="4">B650</strain>
    </source>
</reference>
<evidence type="ECO:0000256" key="1">
    <source>
        <dbReference type="ARBA" id="ARBA00002123"/>
    </source>
</evidence>
<proteinExistence type="inferred from homology"/>
<dbReference type="GO" id="GO:0046872">
    <property type="term" value="F:metal ion binding"/>
    <property type="evidence" value="ECO:0007669"/>
    <property type="project" value="InterPro"/>
</dbReference>
<dbReference type="AlphaFoldDB" id="A0A7S2PHG5"/>
<dbReference type="SUPFAM" id="SSF63411">
    <property type="entry name" value="LuxS/MPP-like metallohydrolase"/>
    <property type="match status" value="2"/>
</dbReference>
<protein>
    <recommendedName>
        <fullName evidence="3">Peptidase M16 C-terminal domain-containing protein</fullName>
    </recommendedName>
</protein>
<evidence type="ECO:0000259" key="3">
    <source>
        <dbReference type="Pfam" id="PF05193"/>
    </source>
</evidence>
<dbReference type="Pfam" id="PF05193">
    <property type="entry name" value="Peptidase_M16_C"/>
    <property type="match status" value="1"/>
</dbReference>
<dbReference type="InterPro" id="IPR007863">
    <property type="entry name" value="Peptidase_M16_C"/>
</dbReference>
<feature type="domain" description="Peptidase M16 C-terminal" evidence="3">
    <location>
        <begin position="27"/>
        <end position="226"/>
    </location>
</feature>
<accession>A0A7S2PHG5</accession>